<dbReference type="Gene3D" id="3.40.50.450">
    <property type="match status" value="1"/>
</dbReference>
<comment type="caution">
    <text evidence="1">The sequence shown here is derived from an EMBL/GenBank/DDBJ whole genome shotgun (WGS) entry which is preliminary data.</text>
</comment>
<evidence type="ECO:0000313" key="2">
    <source>
        <dbReference type="Proteomes" id="UP000179275"/>
    </source>
</evidence>
<protein>
    <submittedName>
        <fullName evidence="1">Uncharacterized protein</fullName>
    </submittedName>
</protein>
<reference evidence="1 2" key="1">
    <citation type="journal article" date="2016" name="Nat. Commun.">
        <title>Thousands of microbial genomes shed light on interconnected biogeochemical processes in an aquifer system.</title>
        <authorList>
            <person name="Anantharaman K."/>
            <person name="Brown C.T."/>
            <person name="Hug L.A."/>
            <person name="Sharon I."/>
            <person name="Castelle C.J."/>
            <person name="Probst A.J."/>
            <person name="Thomas B.C."/>
            <person name="Singh A."/>
            <person name="Wilkins M.J."/>
            <person name="Karaoz U."/>
            <person name="Brodie E.L."/>
            <person name="Williams K.H."/>
            <person name="Hubbard S.S."/>
            <person name="Banfield J.F."/>
        </authorList>
    </citation>
    <scope>NUCLEOTIDE SEQUENCE [LARGE SCALE GENOMIC DNA]</scope>
</reference>
<gene>
    <name evidence="1" type="ORF">A3C67_02615</name>
</gene>
<dbReference type="EMBL" id="MFUG01000016">
    <property type="protein sequence ID" value="OGI75660.1"/>
    <property type="molecule type" value="Genomic_DNA"/>
</dbReference>
<dbReference type="Pfam" id="PF18306">
    <property type="entry name" value="LDcluster4"/>
    <property type="match status" value="1"/>
</dbReference>
<dbReference type="AlphaFoldDB" id="A0A1F6W169"/>
<accession>A0A1F6W169</accession>
<sequence length="202" mass="21981">MDLVPPNIFTKHGHNRIKICVSGAAETGHCGPDALEKAKELGREIARQGAILVTGATTGFPLWVAMGAKEMDGVSIGFSPAASEREHLEVYKLPIDYLDLIIYTGFGYPGRDLLLTRCVDAVICGCGRIGTVHEFTIAFEESKPIGIFEGPWEMGGELEEIVAKSHRPHEKIVVGDNPKKLVEDVIALVKKYRAGELKITKA</sequence>
<name>A0A1F6W169_9BACT</name>
<dbReference type="Proteomes" id="UP000179275">
    <property type="component" value="Unassembled WGS sequence"/>
</dbReference>
<organism evidence="1 2">
    <name type="scientific">Candidatus Nomurabacteria bacterium RIFCSPHIGHO2_02_FULL_42_19</name>
    <dbReference type="NCBI Taxonomy" id="1801756"/>
    <lineage>
        <taxon>Bacteria</taxon>
        <taxon>Candidatus Nomuraibacteriota</taxon>
    </lineage>
</organism>
<evidence type="ECO:0000313" key="1">
    <source>
        <dbReference type="EMBL" id="OGI75660.1"/>
    </source>
</evidence>
<dbReference type="InterPro" id="IPR041164">
    <property type="entry name" value="LDcluster4"/>
</dbReference>
<proteinExistence type="predicted"/>
<dbReference type="SUPFAM" id="SSF102405">
    <property type="entry name" value="MCP/YpsA-like"/>
    <property type="match status" value="1"/>
</dbReference>
<dbReference type="STRING" id="1801756.A3C67_02615"/>